<dbReference type="Proteomes" id="UP001324427">
    <property type="component" value="Unassembled WGS sequence"/>
</dbReference>
<organism evidence="2 3">
    <name type="scientific">Oleoguttula mirabilis</name>
    <dbReference type="NCBI Taxonomy" id="1507867"/>
    <lineage>
        <taxon>Eukaryota</taxon>
        <taxon>Fungi</taxon>
        <taxon>Dikarya</taxon>
        <taxon>Ascomycota</taxon>
        <taxon>Pezizomycotina</taxon>
        <taxon>Dothideomycetes</taxon>
        <taxon>Dothideomycetidae</taxon>
        <taxon>Mycosphaerellales</taxon>
        <taxon>Teratosphaeriaceae</taxon>
        <taxon>Oleoguttula</taxon>
    </lineage>
</organism>
<dbReference type="PANTHER" id="PTHR42085">
    <property type="entry name" value="F-BOX DOMAIN-CONTAINING PROTEIN"/>
    <property type="match status" value="1"/>
</dbReference>
<dbReference type="Pfam" id="PF20150">
    <property type="entry name" value="2EXR"/>
    <property type="match status" value="1"/>
</dbReference>
<keyword evidence="3" id="KW-1185">Reference proteome</keyword>
<proteinExistence type="predicted"/>
<reference evidence="2 3" key="1">
    <citation type="submission" date="2021-11" db="EMBL/GenBank/DDBJ databases">
        <title>Black yeast isolated from Biological Soil Crust.</title>
        <authorList>
            <person name="Kurbessoian T."/>
        </authorList>
    </citation>
    <scope>NUCLEOTIDE SEQUENCE [LARGE SCALE GENOMIC DNA]</scope>
    <source>
        <strain evidence="2 3">CCFEE 5522</strain>
    </source>
</reference>
<sequence>MPENLAQTQAPQQPVSPPPLLALPPELRTRIWEYVFSSVADEHGSVCLTRTIQPQDEDEDEDAPWPSVLVLLETCRQIRDEAEGLFYHLNRLQLDFEDQYGSGRSSLASPVYFLDTVSARRGGATRRLTCFVADVETIGLVLKRCRRRLPRLVDVRIQFLPTVRAYYFSAAGVGAFEREWFFWRRDLRGLKSRIRDFRLAAPCPGGAAMRPTVERWEARMRAELGLVALG</sequence>
<name>A0AAV9JD38_9PEZI</name>
<dbReference type="InterPro" id="IPR045518">
    <property type="entry name" value="2EXR"/>
</dbReference>
<dbReference type="PANTHER" id="PTHR42085:SF1">
    <property type="entry name" value="F-BOX DOMAIN-CONTAINING PROTEIN"/>
    <property type="match status" value="1"/>
</dbReference>
<protein>
    <recommendedName>
        <fullName evidence="1">2EXR domain-containing protein</fullName>
    </recommendedName>
</protein>
<comment type="caution">
    <text evidence="2">The sequence shown here is derived from an EMBL/GenBank/DDBJ whole genome shotgun (WGS) entry which is preliminary data.</text>
</comment>
<evidence type="ECO:0000313" key="2">
    <source>
        <dbReference type="EMBL" id="KAK4542837.1"/>
    </source>
</evidence>
<evidence type="ECO:0000259" key="1">
    <source>
        <dbReference type="Pfam" id="PF20150"/>
    </source>
</evidence>
<gene>
    <name evidence="2" type="ORF">LTR36_006213</name>
</gene>
<evidence type="ECO:0000313" key="3">
    <source>
        <dbReference type="Proteomes" id="UP001324427"/>
    </source>
</evidence>
<accession>A0AAV9JD38</accession>
<dbReference type="InterPro" id="IPR038883">
    <property type="entry name" value="AN11006-like"/>
</dbReference>
<dbReference type="EMBL" id="JAVFHQ010000038">
    <property type="protein sequence ID" value="KAK4542837.1"/>
    <property type="molecule type" value="Genomic_DNA"/>
</dbReference>
<dbReference type="AlphaFoldDB" id="A0AAV9JD38"/>
<feature type="domain" description="2EXR" evidence="1">
    <location>
        <begin position="23"/>
        <end position="98"/>
    </location>
</feature>